<dbReference type="GO" id="GO:0016020">
    <property type="term" value="C:membrane"/>
    <property type="evidence" value="ECO:0007669"/>
    <property type="project" value="UniProtKB-SubCell"/>
</dbReference>
<dbReference type="GO" id="GO:0005509">
    <property type="term" value="F:calcium ion binding"/>
    <property type="evidence" value="ECO:0007669"/>
    <property type="project" value="InterPro"/>
</dbReference>
<keyword evidence="6" id="KW-0843">Virulence</keyword>
<protein>
    <submittedName>
        <fullName evidence="8">Hemolysin-type calcium-binding repeat-containing protein</fullName>
    </submittedName>
</protein>
<dbReference type="Gene3D" id="2.130.10.10">
    <property type="entry name" value="YVTN repeat-like/Quinoprotein amine dehydrogenase"/>
    <property type="match status" value="1"/>
</dbReference>
<dbReference type="InterPro" id="IPR011049">
    <property type="entry name" value="Serralysin-like_metalloprot_C"/>
</dbReference>
<gene>
    <name evidence="8" type="ORF">SAMN04488095_2877</name>
</gene>
<dbReference type="Gene3D" id="2.150.10.10">
    <property type="entry name" value="Serralysin-like metalloprotease, C-terminal"/>
    <property type="match status" value="4"/>
</dbReference>
<dbReference type="AlphaFoldDB" id="A0A1I3RFC5"/>
<organism evidence="8 9">
    <name type="scientific">Jannaschia pohangensis</name>
    <dbReference type="NCBI Taxonomy" id="390807"/>
    <lineage>
        <taxon>Bacteria</taxon>
        <taxon>Pseudomonadati</taxon>
        <taxon>Pseudomonadota</taxon>
        <taxon>Alphaproteobacteria</taxon>
        <taxon>Rhodobacterales</taxon>
        <taxon>Roseobacteraceae</taxon>
        <taxon>Jannaschia</taxon>
    </lineage>
</organism>
<evidence type="ECO:0000313" key="9">
    <source>
        <dbReference type="Proteomes" id="UP000199110"/>
    </source>
</evidence>
<dbReference type="InterPro" id="IPR015943">
    <property type="entry name" value="WD40/YVTN_repeat-like_dom_sf"/>
</dbReference>
<dbReference type="EMBL" id="FORA01000003">
    <property type="protein sequence ID" value="SFJ43997.1"/>
    <property type="molecule type" value="Genomic_DNA"/>
</dbReference>
<dbReference type="PRINTS" id="PR00313">
    <property type="entry name" value="CABNDNGRPT"/>
</dbReference>
<proteinExistence type="predicted"/>
<keyword evidence="5" id="KW-0677">Repeat</keyword>
<dbReference type="PANTHER" id="PTHR38340:SF1">
    <property type="entry name" value="S-LAYER PROTEIN"/>
    <property type="match status" value="1"/>
</dbReference>
<dbReference type="PRINTS" id="PR01488">
    <property type="entry name" value="RTXTOXINA"/>
</dbReference>
<reference evidence="8 9" key="1">
    <citation type="submission" date="2016-10" db="EMBL/GenBank/DDBJ databases">
        <authorList>
            <person name="de Groot N.N."/>
        </authorList>
    </citation>
    <scope>NUCLEOTIDE SEQUENCE [LARGE SCALE GENOMIC DNA]</scope>
    <source>
        <strain evidence="8 9">DSM 19073</strain>
    </source>
</reference>
<dbReference type="InterPro" id="IPR050557">
    <property type="entry name" value="RTX_toxin/Mannuronan_C5-epim"/>
</dbReference>
<keyword evidence="9" id="KW-1185">Reference proteome</keyword>
<evidence type="ECO:0000256" key="6">
    <source>
        <dbReference type="ARBA" id="ARBA00023026"/>
    </source>
</evidence>
<dbReference type="InterPro" id="IPR003995">
    <property type="entry name" value="RTX_toxin_determinant-A"/>
</dbReference>
<evidence type="ECO:0000256" key="4">
    <source>
        <dbReference type="ARBA" id="ARBA00022656"/>
    </source>
</evidence>
<evidence type="ECO:0000256" key="3">
    <source>
        <dbReference type="ARBA" id="ARBA00022525"/>
    </source>
</evidence>
<name>A0A1I3RFC5_9RHOB</name>
<sequence length="749" mass="77962">MDITLRRVIRPNLEDRQSHVSDMAIYEIGGQVFLIAGYEGNTRLVSYEIGSNGSATFRGGLTLPGGPSVGDLGSIAVGAMGDLVVTGLYGQHPQVVDVRANGSLALEGISSFGRDLGRAPGDFELVDLPGGTFAYSISGTGNLIEVDSFRSNGSGVVESVVTVTGANGGYMAIRDVTIAEVGSATYLVAAVSGADTIISYSVADDGRLTEIGRIGAANGLGIHLPEVITSVHLGTQTYVLVGSAGSGTLTVLRVPANGRLQAVDHVVDDLGTRFDGIVAIETLMVNGTQLVFVAGSDDGLSVLQLLPNGRLIHRATIEDTLESTLQNINDIEVIQNGNRIQIFVTGTVEDGISLLEIDIAEIGLTRITGTAGQSLSGGTNDDVLFARHMNVQLTGGAGADRFVFDAGYGASGSLGTIMDFQPGVDRILFPSLPHLSNLSQFDIVSTANGAILTYGEVSVTIRSATGQPLTADDFTQADFFEFDSHFIGNAPDSPVFDYRPPAPDAPRHLLGTPFADRLEGAGGNDTLMGYDGNDVLIGADGHDRIEGGDGADRLVGGTGNDTIHGGATSADLRDEIFGGAGNDLIDGGYGNDEIYGQEGNDTIIGGFGSDVLAGQQGDDVITGGPLSDLIFGNDGNDFINGGFGFDRINGGAGADRFYHLGIADHGSDWIQDFSDDEGDVLVFANGRARPEDFQVNFAVTENAGVADVAEAFVIYRPTGQIIWALVDGGDLDSLMIQFGSDATQYDLLA</sequence>
<dbReference type="PANTHER" id="PTHR38340">
    <property type="entry name" value="S-LAYER PROTEIN"/>
    <property type="match status" value="1"/>
</dbReference>
<dbReference type="GO" id="GO:0090729">
    <property type="term" value="F:toxin activity"/>
    <property type="evidence" value="ECO:0007669"/>
    <property type="project" value="UniProtKB-KW"/>
</dbReference>
<dbReference type="Proteomes" id="UP000199110">
    <property type="component" value="Unassembled WGS sequence"/>
</dbReference>
<dbReference type="PROSITE" id="PS00330">
    <property type="entry name" value="HEMOLYSIN_CALCIUM"/>
    <property type="match status" value="7"/>
</dbReference>
<evidence type="ECO:0000313" key="8">
    <source>
        <dbReference type="EMBL" id="SFJ43997.1"/>
    </source>
</evidence>
<dbReference type="SUPFAM" id="SSF51120">
    <property type="entry name" value="beta-Roll"/>
    <property type="match status" value="3"/>
</dbReference>
<keyword evidence="4" id="KW-0800">Toxin</keyword>
<dbReference type="SUPFAM" id="SSF69322">
    <property type="entry name" value="Tricorn protease domain 2"/>
    <property type="match status" value="1"/>
</dbReference>
<dbReference type="STRING" id="390807.SAMN04488095_2877"/>
<keyword evidence="7" id="KW-0472">Membrane</keyword>
<evidence type="ECO:0000256" key="5">
    <source>
        <dbReference type="ARBA" id="ARBA00022737"/>
    </source>
</evidence>
<evidence type="ECO:0000256" key="7">
    <source>
        <dbReference type="ARBA" id="ARBA00023136"/>
    </source>
</evidence>
<dbReference type="GO" id="GO:0005576">
    <property type="term" value="C:extracellular region"/>
    <property type="evidence" value="ECO:0007669"/>
    <property type="project" value="UniProtKB-SubCell"/>
</dbReference>
<evidence type="ECO:0000256" key="2">
    <source>
        <dbReference type="ARBA" id="ARBA00004613"/>
    </source>
</evidence>
<dbReference type="Pfam" id="PF00353">
    <property type="entry name" value="HemolysinCabind"/>
    <property type="match status" value="5"/>
</dbReference>
<accession>A0A1I3RFC5</accession>
<dbReference type="InterPro" id="IPR018511">
    <property type="entry name" value="Hemolysin-typ_Ca-bd_CS"/>
</dbReference>
<dbReference type="RefSeq" id="WP_092782090.1">
    <property type="nucleotide sequence ID" value="NZ_FORA01000003.1"/>
</dbReference>
<evidence type="ECO:0000256" key="1">
    <source>
        <dbReference type="ARBA" id="ARBA00004370"/>
    </source>
</evidence>
<dbReference type="InterPro" id="IPR001343">
    <property type="entry name" value="Hemolysn_Ca-bd"/>
</dbReference>
<keyword evidence="3" id="KW-0964">Secreted</keyword>
<comment type="subcellular location">
    <subcellularLocation>
        <location evidence="1">Membrane</location>
    </subcellularLocation>
    <subcellularLocation>
        <location evidence="2">Secreted</location>
    </subcellularLocation>
</comment>